<sequence length="192" mass="21614">MNEYLDAAETILAISGAVAIVYGPLQTALADYLRQRHFEKRDDLFDLAKSGAISFDDPIYKLCREKLNTSIQYAHVMTLMRIIWMSQSLNRHGIKAKSINFHDVRDVGTREKLESIMRSANLNTVIVSVARSPIILMIGLSIVLPKVIAKATRGWMANASTGIFSLMKNIFWQKAIYAVEESIDREMDAAMC</sequence>
<protein>
    <recommendedName>
        <fullName evidence="4">ABC transmembrane type-1 domain-containing protein</fullName>
    </recommendedName>
</protein>
<name>A0ABX2P5Y5_9PROT</name>
<dbReference type="RefSeq" id="WP_267309962.1">
    <property type="nucleotide sequence ID" value="NZ_JABXXV010000004.1"/>
</dbReference>
<organism evidence="2 3">
    <name type="scientific">Asaia spathodeae</name>
    <dbReference type="NCBI Taxonomy" id="657016"/>
    <lineage>
        <taxon>Bacteria</taxon>
        <taxon>Pseudomonadati</taxon>
        <taxon>Pseudomonadota</taxon>
        <taxon>Alphaproteobacteria</taxon>
        <taxon>Acetobacterales</taxon>
        <taxon>Acetobacteraceae</taxon>
        <taxon>Asaia</taxon>
    </lineage>
</organism>
<accession>A0ABX2P5Y5</accession>
<evidence type="ECO:0000256" key="1">
    <source>
        <dbReference type="SAM" id="Phobius"/>
    </source>
</evidence>
<gene>
    <name evidence="2" type="ORF">HW542_09520</name>
</gene>
<evidence type="ECO:0000313" key="2">
    <source>
        <dbReference type="EMBL" id="NVN47043.1"/>
    </source>
</evidence>
<reference evidence="2 3" key="1">
    <citation type="submission" date="2020-06" db="EMBL/GenBank/DDBJ databases">
        <title>Synonyms of Asaia species.</title>
        <authorList>
            <person name="Sombolestani A."/>
        </authorList>
    </citation>
    <scope>NUCLEOTIDE SEQUENCE [LARGE SCALE GENOMIC DNA]</scope>
    <source>
        <strain evidence="2 3">LMG 27047</strain>
    </source>
</reference>
<comment type="caution">
    <text evidence="2">The sequence shown here is derived from an EMBL/GenBank/DDBJ whole genome shotgun (WGS) entry which is preliminary data.</text>
</comment>
<dbReference type="EMBL" id="JABXXV010000004">
    <property type="protein sequence ID" value="NVN47043.1"/>
    <property type="molecule type" value="Genomic_DNA"/>
</dbReference>
<feature type="transmembrane region" description="Helical" evidence="1">
    <location>
        <begin position="12"/>
        <end position="33"/>
    </location>
</feature>
<evidence type="ECO:0008006" key="4">
    <source>
        <dbReference type="Google" id="ProtNLM"/>
    </source>
</evidence>
<proteinExistence type="predicted"/>
<keyword evidence="1" id="KW-1133">Transmembrane helix</keyword>
<keyword evidence="1" id="KW-0472">Membrane</keyword>
<feature type="transmembrane region" description="Helical" evidence="1">
    <location>
        <begin position="120"/>
        <end position="144"/>
    </location>
</feature>
<dbReference type="Proteomes" id="UP001516351">
    <property type="component" value="Unassembled WGS sequence"/>
</dbReference>
<keyword evidence="3" id="KW-1185">Reference proteome</keyword>
<keyword evidence="1" id="KW-0812">Transmembrane</keyword>
<evidence type="ECO:0000313" key="3">
    <source>
        <dbReference type="Proteomes" id="UP001516351"/>
    </source>
</evidence>